<name>A0A0U9HHV0_KLENI</name>
<dbReference type="SMART" id="SM00192">
    <property type="entry name" value="LDLa"/>
    <property type="match status" value="3"/>
</dbReference>
<keyword evidence="9" id="KW-1185">Reference proteome</keyword>
<dbReference type="GO" id="GO:0016020">
    <property type="term" value="C:membrane"/>
    <property type="evidence" value="ECO:0007669"/>
    <property type="project" value="UniProtKB-SubCell"/>
</dbReference>
<organism evidence="8 9">
    <name type="scientific">Klebsormidium nitens</name>
    <name type="common">Green alga</name>
    <name type="synonym">Ulothrix nitens</name>
    <dbReference type="NCBI Taxonomy" id="105231"/>
    <lineage>
        <taxon>Eukaryota</taxon>
        <taxon>Viridiplantae</taxon>
        <taxon>Streptophyta</taxon>
        <taxon>Klebsormidiophyceae</taxon>
        <taxon>Klebsormidiales</taxon>
        <taxon>Klebsormidiaceae</taxon>
        <taxon>Klebsormidium</taxon>
    </lineage>
</organism>
<dbReference type="PANTHER" id="PTHR24270">
    <property type="entry name" value="LOW-DENSITY LIPOPROTEIN RECEPTOR-RELATED"/>
    <property type="match status" value="1"/>
</dbReference>
<dbReference type="InterPro" id="IPR002172">
    <property type="entry name" value="LDrepeatLR_classA_rpt"/>
</dbReference>
<keyword evidence="4" id="KW-1133">Transmembrane helix</keyword>
<evidence type="ECO:0000256" key="3">
    <source>
        <dbReference type="ARBA" id="ARBA00022737"/>
    </source>
</evidence>
<sequence length="390" mass="41666">MALLSLAVPRLQLVSTLLAVLVLFLAGSGAPTPVLGASDDKVQAADGAALPTSSRGLELFRQHEGMKPRAQLSNRRLLQSIQCPDGQVQCPSGIKECFYSSGQNCNGYNDCSDGSEEDDYYCANVSTSCVFPRLKCPSHKCSTQSVINGKSGANIFWCDRTTDCFDNSDEDPAFCASYDCASQGAARCPGSIPQCMPRVSTRVAYFSGRPYPGTNGRGQTFGPIPDDVPTAMCDGVKDCEDGSDEDFERCFGPGPTRPPPIGQGVCGSGPAYFFPVRCWFNNDPMGRYVCCDDAGCDGFSAYENLVPRCKVNGYAPKNFGLPDETTTFPKETTTFPKDTPCPLVGGFASNSCFSSDGSYHVCCANPDSCAAPGANGEPRCTNDNYVFYNP</sequence>
<dbReference type="Gene3D" id="2.40.128.620">
    <property type="match status" value="1"/>
</dbReference>
<dbReference type="InterPro" id="IPR050685">
    <property type="entry name" value="LDLR"/>
</dbReference>
<dbReference type="PANTHER" id="PTHR24270:SF62">
    <property type="entry name" value="LOW-DENSITY LIPOPROTEIN RECEPTOR-RELATED PROTEIN 2"/>
    <property type="match status" value="1"/>
</dbReference>
<reference evidence="8 9" key="1">
    <citation type="journal article" date="2014" name="Nat. Commun.">
        <title>Klebsormidium flaccidum genome reveals primary factors for plant terrestrial adaptation.</title>
        <authorList>
            <person name="Hori K."/>
            <person name="Maruyama F."/>
            <person name="Fujisawa T."/>
            <person name="Togashi T."/>
            <person name="Yamamoto N."/>
            <person name="Seo M."/>
            <person name="Sato S."/>
            <person name="Yamada T."/>
            <person name="Mori H."/>
            <person name="Tajima N."/>
            <person name="Moriyama T."/>
            <person name="Ikeuchi M."/>
            <person name="Watanabe M."/>
            <person name="Wada H."/>
            <person name="Kobayashi K."/>
            <person name="Saito M."/>
            <person name="Masuda T."/>
            <person name="Sasaki-Sekimoto Y."/>
            <person name="Mashiguchi K."/>
            <person name="Awai K."/>
            <person name="Shimojima M."/>
            <person name="Masuda S."/>
            <person name="Iwai M."/>
            <person name="Nobusawa T."/>
            <person name="Narise T."/>
            <person name="Kondo S."/>
            <person name="Saito H."/>
            <person name="Sato R."/>
            <person name="Murakawa M."/>
            <person name="Ihara Y."/>
            <person name="Oshima-Yamada Y."/>
            <person name="Ohtaka K."/>
            <person name="Satoh M."/>
            <person name="Sonobe K."/>
            <person name="Ishii M."/>
            <person name="Ohtani R."/>
            <person name="Kanamori-Sato M."/>
            <person name="Honoki R."/>
            <person name="Miyazaki D."/>
            <person name="Mochizuki H."/>
            <person name="Umetsu J."/>
            <person name="Higashi K."/>
            <person name="Shibata D."/>
            <person name="Kamiya Y."/>
            <person name="Sato N."/>
            <person name="Nakamura Y."/>
            <person name="Tabata S."/>
            <person name="Ida S."/>
            <person name="Kurokawa K."/>
            <person name="Ohta H."/>
        </authorList>
    </citation>
    <scope>NUCLEOTIDE SEQUENCE [LARGE SCALE GENOMIC DNA]</scope>
    <source>
        <strain evidence="8 9">NIES-2285</strain>
    </source>
</reference>
<dbReference type="EMBL" id="DF236950">
    <property type="protein sequence ID" value="GAQ77602.1"/>
    <property type="molecule type" value="Genomic_DNA"/>
</dbReference>
<proteinExistence type="predicted"/>
<dbReference type="GO" id="GO:0016192">
    <property type="term" value="P:vesicle-mediated transport"/>
    <property type="evidence" value="ECO:0007669"/>
    <property type="project" value="UniProtKB-ARBA"/>
</dbReference>
<dbReference type="STRING" id="105231.A0A0U9HHV0"/>
<dbReference type="InterPro" id="IPR036055">
    <property type="entry name" value="LDL_receptor-like_sf"/>
</dbReference>
<gene>
    <name evidence="8" type="ORF">KFL_000010510</name>
</gene>
<evidence type="ECO:0000256" key="1">
    <source>
        <dbReference type="ARBA" id="ARBA00004167"/>
    </source>
</evidence>
<keyword evidence="7" id="KW-0732">Signal</keyword>
<dbReference type="Gene3D" id="4.10.400.10">
    <property type="entry name" value="Low-density Lipoprotein Receptor"/>
    <property type="match status" value="1"/>
</dbReference>
<dbReference type="SUPFAM" id="SSF57424">
    <property type="entry name" value="LDL receptor-like module"/>
    <property type="match status" value="1"/>
</dbReference>
<evidence type="ECO:0000256" key="4">
    <source>
        <dbReference type="ARBA" id="ARBA00022989"/>
    </source>
</evidence>
<evidence type="ECO:0000256" key="7">
    <source>
        <dbReference type="SAM" id="SignalP"/>
    </source>
</evidence>
<keyword evidence="3" id="KW-0677">Repeat</keyword>
<dbReference type="PRINTS" id="PR00261">
    <property type="entry name" value="LDLRECEPTOR"/>
</dbReference>
<evidence type="ECO:0000313" key="8">
    <source>
        <dbReference type="EMBL" id="GAQ77602.1"/>
    </source>
</evidence>
<keyword evidence="2" id="KW-0812">Transmembrane</keyword>
<evidence type="ECO:0000256" key="5">
    <source>
        <dbReference type="ARBA" id="ARBA00023136"/>
    </source>
</evidence>
<accession>A0A0U9HHV0</accession>
<dbReference type="AlphaFoldDB" id="A0A0U9HHV0"/>
<evidence type="ECO:0000256" key="6">
    <source>
        <dbReference type="ARBA" id="ARBA00023157"/>
    </source>
</evidence>
<evidence type="ECO:0000256" key="2">
    <source>
        <dbReference type="ARBA" id="ARBA00022692"/>
    </source>
</evidence>
<protein>
    <submittedName>
        <fullName evidence="8">Uncharacterized protein</fullName>
    </submittedName>
</protein>
<dbReference type="PROSITE" id="PS50068">
    <property type="entry name" value="LDLRA_2"/>
    <property type="match status" value="1"/>
</dbReference>
<dbReference type="OrthoDB" id="2019384at2759"/>
<comment type="subcellular location">
    <subcellularLocation>
        <location evidence="1">Membrane</location>
        <topology evidence="1">Single-pass membrane protein</topology>
    </subcellularLocation>
</comment>
<dbReference type="Proteomes" id="UP000054558">
    <property type="component" value="Unassembled WGS sequence"/>
</dbReference>
<keyword evidence="5" id="KW-0472">Membrane</keyword>
<keyword evidence="6" id="KW-1015">Disulfide bond</keyword>
<feature type="signal peptide" evidence="7">
    <location>
        <begin position="1"/>
        <end position="29"/>
    </location>
</feature>
<evidence type="ECO:0000313" key="9">
    <source>
        <dbReference type="Proteomes" id="UP000054558"/>
    </source>
</evidence>
<dbReference type="CDD" id="cd00112">
    <property type="entry name" value="LDLa"/>
    <property type="match status" value="1"/>
</dbReference>
<feature type="chain" id="PRO_5006864936" evidence="7">
    <location>
        <begin position="30"/>
        <end position="390"/>
    </location>
</feature>